<feature type="region of interest" description="Disordered" evidence="1">
    <location>
        <begin position="179"/>
        <end position="208"/>
    </location>
</feature>
<feature type="compositionally biased region" description="Pro residues" evidence="1">
    <location>
        <begin position="576"/>
        <end position="586"/>
    </location>
</feature>
<evidence type="ECO:0000313" key="3">
    <source>
        <dbReference type="Proteomes" id="UP001213000"/>
    </source>
</evidence>
<keyword evidence="3" id="KW-1185">Reference proteome</keyword>
<dbReference type="InterPro" id="IPR041078">
    <property type="entry name" value="Plavaka"/>
</dbReference>
<name>A0AAD5W2M0_9AGAR</name>
<feature type="compositionally biased region" description="Acidic residues" evidence="1">
    <location>
        <begin position="1250"/>
        <end position="1261"/>
    </location>
</feature>
<comment type="caution">
    <text evidence="2">The sequence shown here is derived from an EMBL/GenBank/DDBJ whole genome shotgun (WGS) entry which is preliminary data.</text>
</comment>
<evidence type="ECO:0000313" key="2">
    <source>
        <dbReference type="EMBL" id="KAJ3574501.1"/>
    </source>
</evidence>
<feature type="region of interest" description="Disordered" evidence="1">
    <location>
        <begin position="86"/>
        <end position="108"/>
    </location>
</feature>
<feature type="region of interest" description="Disordered" evidence="1">
    <location>
        <begin position="1"/>
        <end position="32"/>
    </location>
</feature>
<organism evidence="2 3">
    <name type="scientific">Leucocoprinus birnbaumii</name>
    <dbReference type="NCBI Taxonomy" id="56174"/>
    <lineage>
        <taxon>Eukaryota</taxon>
        <taxon>Fungi</taxon>
        <taxon>Dikarya</taxon>
        <taxon>Basidiomycota</taxon>
        <taxon>Agaricomycotina</taxon>
        <taxon>Agaricomycetes</taxon>
        <taxon>Agaricomycetidae</taxon>
        <taxon>Agaricales</taxon>
        <taxon>Agaricineae</taxon>
        <taxon>Agaricaceae</taxon>
        <taxon>Leucocoprinus</taxon>
    </lineage>
</organism>
<feature type="compositionally biased region" description="Basic and acidic residues" evidence="1">
    <location>
        <begin position="94"/>
        <end position="103"/>
    </location>
</feature>
<feature type="region of interest" description="Disordered" evidence="1">
    <location>
        <begin position="1158"/>
        <end position="1261"/>
    </location>
</feature>
<feature type="region of interest" description="Disordered" evidence="1">
    <location>
        <begin position="542"/>
        <end position="615"/>
    </location>
</feature>
<feature type="compositionally biased region" description="Basic and acidic residues" evidence="1">
    <location>
        <begin position="191"/>
        <end position="203"/>
    </location>
</feature>
<dbReference type="AlphaFoldDB" id="A0AAD5W2M0"/>
<reference evidence="2" key="1">
    <citation type="submission" date="2022-07" db="EMBL/GenBank/DDBJ databases">
        <title>Genome Sequence of Leucocoprinus birnbaumii.</title>
        <authorList>
            <person name="Buettner E."/>
        </authorList>
    </citation>
    <scope>NUCLEOTIDE SEQUENCE</scope>
    <source>
        <strain evidence="2">VT141</strain>
    </source>
</reference>
<feature type="compositionally biased region" description="Polar residues" evidence="1">
    <location>
        <begin position="179"/>
        <end position="190"/>
    </location>
</feature>
<sequence>MADRLGLDWPPPFWQTKTEVKPESPTPENEATPSLLTNFHQSEQSATWLSNGSQLNSLITTRGPPALATGLLTTLAILACECRHGSSAANSSNKDSRHAEDPAKPLTLPNPILQGVPIGVQTAIVDASAEILKHLGNDAYATQSRALCRLEAENEGLTIENKDLRERLKQFKSLQVLPSSSGLTQPTSRVTDSDFAPRDKSGIDEPVDDVFMSMPDATTVKKGNAPRKDQGYLCLKLSPDELQRFKKHLVPAFCAVLGVQPHPWDNNNPSLLKELRIIWDMVLPMVPRTLEVNGDEYAMATQRNCKHRARITNDVMSAVGLHLADMCGDSPSTIREHVEHLLKDGKARYMWKTHDLDDKFEGLFLAPYIIAGITAHLEMTATLSDELKVLNYPHGALALSTVAAERGLIAWQRGKNTYGEDISNGKDDKFSEANWGTATKQVRMSISRLTKKKWMKILSPAMEATLLVHGTPTVKAYDSYSSNARALAYESDDKKITSALGLSNHERRCPDWTNKAPKVYKPPEVASLIVEKAVKRRKLAHLNAKGGSSNKGGANATHAPTTGDSAIPVAENQVFDPPPPPPPPGYMVPSQATPFPHIRQPSRSPSPELPTTAGVNTEVPLRPAVISKTIRNTFGLYREYTTFPQNDPEDAHTLDDHCVSPNLTTNPSGQPRRWWAGFGSAIEKVKEFYAPFMNPTTYRLMKWFYTSTTKSLSDLYKLVRHVLVAPDFNSKDLKGFSAEQEGKSVDMETGMQETNSGVFTKKNFWKVSSVELKIPFEESNTREAKIRHRPSPFMTFITAVWNVIEAAFQDPAAASFHYVPHKLFCQKTPDAPPERLFSELYNSDAFLEEWHAKLQQNQSKYERLKPSNFAAHHIAYISEREFIHAIWTLLLDEDLRHAYEHGIPVDCADGVRHLLFPRFFTYSADYSEKALLATIRVLGGCPCPRCKIKKDQIGGLGTDADAAIHEDTRSDNKACRKLVDKARKIIFNKAKGVASSFVENLLKPLSLVPTRNLNKRYRLTPTFGQSTIRRFSEDASSMKKLAGRDFEDLLQLDTIDFLWARWFIRDDRQPCKFSDRRLPLLEFADDGAFGFLEPDNVLRGCHLIPAYARGQVSVLGKSICHRPDDDYRDWQYHYVNISVDRDMFMSCENIVTTGGTAHCAGNSATSTSREEGTSSNNSDPSGASNCPGDDEQESATPKKHYTADECLECGYPNPDEEPTPVINADVEAQGASNDEGSDMDEDGEGRWDFDQPEDDGYGAYN</sequence>
<dbReference type="Pfam" id="PF18759">
    <property type="entry name" value="Plavaka"/>
    <property type="match status" value="1"/>
</dbReference>
<protein>
    <submittedName>
        <fullName evidence="2">Uncharacterized protein</fullName>
    </submittedName>
</protein>
<evidence type="ECO:0000256" key="1">
    <source>
        <dbReference type="SAM" id="MobiDB-lite"/>
    </source>
</evidence>
<gene>
    <name evidence="2" type="ORF">NP233_g1725</name>
</gene>
<accession>A0AAD5W2M0</accession>
<feature type="compositionally biased region" description="Polar residues" evidence="1">
    <location>
        <begin position="546"/>
        <end position="564"/>
    </location>
</feature>
<dbReference type="Proteomes" id="UP001213000">
    <property type="component" value="Unassembled WGS sequence"/>
</dbReference>
<dbReference type="EMBL" id="JANIEX010000066">
    <property type="protein sequence ID" value="KAJ3574501.1"/>
    <property type="molecule type" value="Genomic_DNA"/>
</dbReference>
<feature type="compositionally biased region" description="Polar residues" evidence="1">
    <location>
        <begin position="1162"/>
        <end position="1184"/>
    </location>
</feature>
<proteinExistence type="predicted"/>